<dbReference type="SUPFAM" id="SSF55920">
    <property type="entry name" value="Creatinase/aminopeptidase"/>
    <property type="match status" value="1"/>
</dbReference>
<dbReference type="Proteomes" id="UP000609726">
    <property type="component" value="Unassembled WGS sequence"/>
</dbReference>
<dbReference type="CDD" id="cd01092">
    <property type="entry name" value="APP-like"/>
    <property type="match status" value="1"/>
</dbReference>
<dbReference type="InterPro" id="IPR036005">
    <property type="entry name" value="Creatinase/aminopeptidase-like"/>
</dbReference>
<dbReference type="Pfam" id="PF01321">
    <property type="entry name" value="Creatinase_N"/>
    <property type="match status" value="1"/>
</dbReference>
<reference evidence="3 4" key="1">
    <citation type="submission" date="2019-10" db="EMBL/GenBank/DDBJ databases">
        <title>Taxonomy of Antarctic Massilia spp.: description of Massilia rubra sp. nov., Massilia aquatica sp. nov., Massilia mucilaginosa sp. nov., Massilia frigida sp. nov. isolated from streams, lakes and regoliths.</title>
        <authorList>
            <person name="Holochova P."/>
            <person name="Sedlacek I."/>
            <person name="Kralova S."/>
            <person name="Maslanova I."/>
            <person name="Busse H.-J."/>
            <person name="Stankova E."/>
            <person name="Vrbovska V."/>
            <person name="Kovarovic V."/>
            <person name="Bartak M."/>
            <person name="Svec P."/>
            <person name="Pantucek R."/>
        </authorList>
    </citation>
    <scope>NUCLEOTIDE SEQUENCE [LARGE SCALE GENOMIC DNA]</scope>
    <source>
        <strain evidence="3 4">CCM 8733</strain>
    </source>
</reference>
<protein>
    <submittedName>
        <fullName evidence="3">M24 family metallopeptidase</fullName>
    </submittedName>
</protein>
<dbReference type="SUPFAM" id="SSF53092">
    <property type="entry name" value="Creatinase/prolidase N-terminal domain"/>
    <property type="match status" value="1"/>
</dbReference>
<dbReference type="Gene3D" id="3.40.350.10">
    <property type="entry name" value="Creatinase/prolidase N-terminal domain"/>
    <property type="match status" value="1"/>
</dbReference>
<name>A0ABX0NRX3_9BURK</name>
<organism evidence="3 4">
    <name type="scientific">Massilia mucilaginosa</name>
    <dbReference type="NCBI Taxonomy" id="2609282"/>
    <lineage>
        <taxon>Bacteria</taxon>
        <taxon>Pseudomonadati</taxon>
        <taxon>Pseudomonadota</taxon>
        <taxon>Betaproteobacteria</taxon>
        <taxon>Burkholderiales</taxon>
        <taxon>Oxalobacteraceae</taxon>
        <taxon>Telluria group</taxon>
        <taxon>Massilia</taxon>
    </lineage>
</organism>
<dbReference type="InterPro" id="IPR001714">
    <property type="entry name" value="Pept_M24_MAP"/>
</dbReference>
<gene>
    <name evidence="3" type="ORF">F2P45_11330</name>
</gene>
<feature type="domain" description="Creatinase N-terminal" evidence="2">
    <location>
        <begin position="25"/>
        <end position="153"/>
    </location>
</feature>
<dbReference type="EMBL" id="WHJH01000010">
    <property type="protein sequence ID" value="NHZ89602.1"/>
    <property type="molecule type" value="Genomic_DNA"/>
</dbReference>
<evidence type="ECO:0000313" key="4">
    <source>
        <dbReference type="Proteomes" id="UP000609726"/>
    </source>
</evidence>
<dbReference type="InterPro" id="IPR000587">
    <property type="entry name" value="Creatinase_N"/>
</dbReference>
<accession>A0ABX0NRX3</accession>
<sequence>MKMRSSAAVLNRTVLTMPIPNYQSRIANAQALMRSHGMEALLVFSAENLRYLTGYTGEAAYGVLASHTLHLITDYRFVEQANADCLHCTVICRDREKTTLAEVIGEVLGNAAVSRVAVESEHLSLDLFTKIQHHFQPITLVPINGIVEGLRACKDEWEVAQIRRAAQIADQALEALVAQIRLGVSERDLAMELAYLMRAKGADDLAFPIIIGFGENSAKPHCVPGYRALKEGDFVLIDFGAMINGYRSDMTRTFVAGEPTEQQLSMMGTVLRAQEAAIASTRAGVSGQQIDREARRIIDRSPFAHYAGKGLGHGVGLKLHEHPFLGQRCEDTLHTGFVVTIEPGIYIPGVGGVRYEDDVLVGEAGASCLTHAPKFFQISV</sequence>
<dbReference type="InterPro" id="IPR029149">
    <property type="entry name" value="Creatin/AminoP/Spt16_N"/>
</dbReference>
<dbReference type="Gene3D" id="3.90.230.10">
    <property type="entry name" value="Creatinase/methionine aminopeptidase superfamily"/>
    <property type="match status" value="1"/>
</dbReference>
<dbReference type="PRINTS" id="PR00599">
    <property type="entry name" value="MAPEPTIDASE"/>
</dbReference>
<proteinExistence type="predicted"/>
<evidence type="ECO:0000313" key="3">
    <source>
        <dbReference type="EMBL" id="NHZ89602.1"/>
    </source>
</evidence>
<keyword evidence="4" id="KW-1185">Reference proteome</keyword>
<feature type="domain" description="Peptidase M24" evidence="1">
    <location>
        <begin position="161"/>
        <end position="363"/>
    </location>
</feature>
<evidence type="ECO:0000259" key="2">
    <source>
        <dbReference type="Pfam" id="PF01321"/>
    </source>
</evidence>
<dbReference type="Pfam" id="PF00557">
    <property type="entry name" value="Peptidase_M24"/>
    <property type="match status" value="1"/>
</dbReference>
<dbReference type="InterPro" id="IPR050659">
    <property type="entry name" value="Peptidase_M24B"/>
</dbReference>
<dbReference type="PANTHER" id="PTHR46112">
    <property type="entry name" value="AMINOPEPTIDASE"/>
    <property type="match status" value="1"/>
</dbReference>
<dbReference type="InterPro" id="IPR000994">
    <property type="entry name" value="Pept_M24"/>
</dbReference>
<evidence type="ECO:0000259" key="1">
    <source>
        <dbReference type="Pfam" id="PF00557"/>
    </source>
</evidence>
<dbReference type="PANTHER" id="PTHR46112:SF3">
    <property type="entry name" value="AMINOPEPTIDASE YPDF"/>
    <property type="match status" value="1"/>
</dbReference>
<comment type="caution">
    <text evidence="3">The sequence shown here is derived from an EMBL/GenBank/DDBJ whole genome shotgun (WGS) entry which is preliminary data.</text>
</comment>